<keyword evidence="2" id="KW-0812">Transmembrane</keyword>
<evidence type="ECO:0000259" key="3">
    <source>
        <dbReference type="Pfam" id="PF16976"/>
    </source>
</evidence>
<accession>A0A154IAC1</accession>
<organism evidence="4">
    <name type="scientific">Rhizobium leguminosarum</name>
    <dbReference type="NCBI Taxonomy" id="384"/>
    <lineage>
        <taxon>Bacteria</taxon>
        <taxon>Pseudomonadati</taxon>
        <taxon>Pseudomonadota</taxon>
        <taxon>Alphaproteobacteria</taxon>
        <taxon>Hyphomicrobiales</taxon>
        <taxon>Rhizobiaceae</taxon>
        <taxon>Rhizobium/Agrobacterium group</taxon>
        <taxon>Rhizobium</taxon>
    </lineage>
</organism>
<sequence>MNWKLIAAVIVGLITGVLLYFWTESVKNEQTAYAFMRLQPDRKVTRGQAITPDMLAEPVMLPESFGALAKLAVPAASAYQEWLKDRTAASDIPAGSVLLFQYFDDTDGGRLTTMIAPGKRALTLPVNAAAAVGHFVEPGSYVDILGTVDEPVEPVAPAAATQPGAPGQPAAVPGQPAAPGQAPAAAGQPQPPAQPQSPVEQMLKNYLTQYPGADENDVNAYRKQAQDYKLGISSRTRVVTRTFLQNVKVLAVGAATTAEGAVTKANSTYNNVTVEVTPSEAEMLIFAMGQSNGSLNLVLRNPADNTVEDLPSINWTRM</sequence>
<evidence type="ECO:0000256" key="1">
    <source>
        <dbReference type="SAM" id="MobiDB-lite"/>
    </source>
</evidence>
<feature type="domain" description="Flp pilus assembly protein RcpC/CpaB" evidence="3">
    <location>
        <begin position="233"/>
        <end position="300"/>
    </location>
</feature>
<protein>
    <submittedName>
        <fullName evidence="4">Pilus assembly protein CpaB</fullName>
    </submittedName>
</protein>
<evidence type="ECO:0000256" key="2">
    <source>
        <dbReference type="SAM" id="Phobius"/>
    </source>
</evidence>
<evidence type="ECO:0000313" key="4">
    <source>
        <dbReference type="EMBL" id="KZA97530.1"/>
    </source>
</evidence>
<keyword evidence="2" id="KW-1133">Transmembrane helix</keyword>
<feature type="compositionally biased region" description="Low complexity" evidence="1">
    <location>
        <begin position="157"/>
        <end position="188"/>
    </location>
</feature>
<dbReference type="RefSeq" id="WP_062944531.1">
    <property type="nucleotide sequence ID" value="NZ_CP171846.1"/>
</dbReference>
<dbReference type="InterPro" id="IPR031571">
    <property type="entry name" value="RcpC_dom"/>
</dbReference>
<proteinExistence type="predicted"/>
<gene>
    <name evidence="4" type="ORF">A4A59_31635</name>
</gene>
<name>A0A154IAC1_RHILE</name>
<dbReference type="EMBL" id="LVYU01000133">
    <property type="protein sequence ID" value="KZA97530.1"/>
    <property type="molecule type" value="Genomic_DNA"/>
</dbReference>
<dbReference type="Pfam" id="PF16976">
    <property type="entry name" value="RcpC"/>
    <property type="match status" value="2"/>
</dbReference>
<reference evidence="4" key="1">
    <citation type="submission" date="2016-03" db="EMBL/GenBank/DDBJ databases">
        <title>Microsymbionts genomes from the relict species Vavilovia formosa.</title>
        <authorList>
            <person name="Chirak E."/>
            <person name="Kimeklis A."/>
            <person name="Kopat V."/>
            <person name="Andronov E."/>
        </authorList>
    </citation>
    <scope>NUCLEOTIDE SEQUENCE [LARGE SCALE GENOMIC DNA]</scope>
    <source>
        <strain evidence="4">Vaf12</strain>
    </source>
</reference>
<comment type="caution">
    <text evidence="4">The sequence shown here is derived from an EMBL/GenBank/DDBJ whole genome shotgun (WGS) entry which is preliminary data.</text>
</comment>
<feature type="region of interest" description="Disordered" evidence="1">
    <location>
        <begin position="157"/>
        <end position="198"/>
    </location>
</feature>
<feature type="domain" description="Flp pilus assembly protein RcpC/CpaB" evidence="3">
    <location>
        <begin position="110"/>
        <end position="148"/>
    </location>
</feature>
<feature type="transmembrane region" description="Helical" evidence="2">
    <location>
        <begin position="5"/>
        <end position="22"/>
    </location>
</feature>
<dbReference type="AlphaFoldDB" id="A0A154IAC1"/>
<keyword evidence="2" id="KW-0472">Membrane</keyword>